<name>A0A2P5AJL9_TREOI</name>
<dbReference type="AlphaFoldDB" id="A0A2P5AJL9"/>
<proteinExistence type="predicted"/>
<gene>
    <name evidence="2" type="ORF">TorRG33x02_348810</name>
</gene>
<dbReference type="Proteomes" id="UP000237000">
    <property type="component" value="Unassembled WGS sequence"/>
</dbReference>
<accession>A0A2P5AJL9</accession>
<feature type="compositionally biased region" description="Polar residues" evidence="1">
    <location>
        <begin position="18"/>
        <end position="30"/>
    </location>
</feature>
<comment type="caution">
    <text evidence="2">The sequence shown here is derived from an EMBL/GenBank/DDBJ whole genome shotgun (WGS) entry which is preliminary data.</text>
</comment>
<sequence length="94" mass="10646">MPPRQNFPRNASMEGEGNQPQRRARSQPQNVQINVDNLVQLITNSINQVLQHQQQQPHAQAAQAPHPGRVTLPVYEQFRRMKPSSFQGGTDPLI</sequence>
<evidence type="ECO:0000313" key="3">
    <source>
        <dbReference type="Proteomes" id="UP000237000"/>
    </source>
</evidence>
<dbReference type="InParanoid" id="A0A2P5AJL9"/>
<organism evidence="2 3">
    <name type="scientific">Trema orientale</name>
    <name type="common">Charcoal tree</name>
    <name type="synonym">Celtis orientalis</name>
    <dbReference type="NCBI Taxonomy" id="63057"/>
    <lineage>
        <taxon>Eukaryota</taxon>
        <taxon>Viridiplantae</taxon>
        <taxon>Streptophyta</taxon>
        <taxon>Embryophyta</taxon>
        <taxon>Tracheophyta</taxon>
        <taxon>Spermatophyta</taxon>
        <taxon>Magnoliopsida</taxon>
        <taxon>eudicotyledons</taxon>
        <taxon>Gunneridae</taxon>
        <taxon>Pentapetalae</taxon>
        <taxon>rosids</taxon>
        <taxon>fabids</taxon>
        <taxon>Rosales</taxon>
        <taxon>Cannabaceae</taxon>
        <taxon>Trema</taxon>
    </lineage>
</organism>
<reference evidence="3" key="1">
    <citation type="submission" date="2016-06" db="EMBL/GenBank/DDBJ databases">
        <title>Parallel loss of symbiosis genes in relatives of nitrogen-fixing non-legume Parasponia.</title>
        <authorList>
            <person name="Van Velzen R."/>
            <person name="Holmer R."/>
            <person name="Bu F."/>
            <person name="Rutten L."/>
            <person name="Van Zeijl A."/>
            <person name="Liu W."/>
            <person name="Santuari L."/>
            <person name="Cao Q."/>
            <person name="Sharma T."/>
            <person name="Shen D."/>
            <person name="Roswanjaya Y."/>
            <person name="Wardhani T."/>
            <person name="Kalhor M.S."/>
            <person name="Jansen J."/>
            <person name="Van den Hoogen J."/>
            <person name="Gungor B."/>
            <person name="Hartog M."/>
            <person name="Hontelez J."/>
            <person name="Verver J."/>
            <person name="Yang W.-C."/>
            <person name="Schijlen E."/>
            <person name="Repin R."/>
            <person name="Schilthuizen M."/>
            <person name="Schranz E."/>
            <person name="Heidstra R."/>
            <person name="Miyata K."/>
            <person name="Fedorova E."/>
            <person name="Kohlen W."/>
            <person name="Bisseling T."/>
            <person name="Smit S."/>
            <person name="Geurts R."/>
        </authorList>
    </citation>
    <scope>NUCLEOTIDE SEQUENCE [LARGE SCALE GENOMIC DNA]</scope>
    <source>
        <strain evidence="3">cv. RG33-2</strain>
    </source>
</reference>
<feature type="region of interest" description="Disordered" evidence="1">
    <location>
        <begin position="1"/>
        <end position="30"/>
    </location>
</feature>
<protein>
    <submittedName>
        <fullName evidence="2">Uncharacterized protein</fullName>
    </submittedName>
</protein>
<dbReference type="EMBL" id="JXTC01000817">
    <property type="protein sequence ID" value="PON36704.1"/>
    <property type="molecule type" value="Genomic_DNA"/>
</dbReference>
<evidence type="ECO:0000256" key="1">
    <source>
        <dbReference type="SAM" id="MobiDB-lite"/>
    </source>
</evidence>
<keyword evidence="3" id="KW-1185">Reference proteome</keyword>
<evidence type="ECO:0000313" key="2">
    <source>
        <dbReference type="EMBL" id="PON36704.1"/>
    </source>
</evidence>
<feature type="non-terminal residue" evidence="2">
    <location>
        <position position="94"/>
    </location>
</feature>